<dbReference type="Proteomes" id="UP000886998">
    <property type="component" value="Unassembled WGS sequence"/>
</dbReference>
<comment type="caution">
    <text evidence="1">The sequence shown here is derived from an EMBL/GenBank/DDBJ whole genome shotgun (WGS) entry which is preliminary data.</text>
</comment>
<keyword evidence="2" id="KW-1185">Reference proteome</keyword>
<organism evidence="1 2">
    <name type="scientific">Trichonephila inaurata madagascariensis</name>
    <dbReference type="NCBI Taxonomy" id="2747483"/>
    <lineage>
        <taxon>Eukaryota</taxon>
        <taxon>Metazoa</taxon>
        <taxon>Ecdysozoa</taxon>
        <taxon>Arthropoda</taxon>
        <taxon>Chelicerata</taxon>
        <taxon>Arachnida</taxon>
        <taxon>Araneae</taxon>
        <taxon>Araneomorphae</taxon>
        <taxon>Entelegynae</taxon>
        <taxon>Araneoidea</taxon>
        <taxon>Nephilidae</taxon>
        <taxon>Trichonephila</taxon>
        <taxon>Trichonephila inaurata</taxon>
    </lineage>
</organism>
<sequence>MLINQVSVMIIKYLLKRKRLRLETHRFPKLHHFGYEVEEAKQDESPHLTSTTVISSLFAPMVSEQMPWRLLGSGQQ</sequence>
<evidence type="ECO:0000313" key="1">
    <source>
        <dbReference type="EMBL" id="GFY77361.1"/>
    </source>
</evidence>
<gene>
    <name evidence="1" type="ORF">TNIN_5351</name>
</gene>
<protein>
    <submittedName>
        <fullName evidence="1">Uncharacterized protein</fullName>
    </submittedName>
</protein>
<dbReference type="AlphaFoldDB" id="A0A8X7CQX4"/>
<accession>A0A8X7CQX4</accession>
<evidence type="ECO:0000313" key="2">
    <source>
        <dbReference type="Proteomes" id="UP000886998"/>
    </source>
</evidence>
<proteinExistence type="predicted"/>
<reference evidence="1" key="1">
    <citation type="submission" date="2020-08" db="EMBL/GenBank/DDBJ databases">
        <title>Multicomponent nature underlies the extraordinary mechanical properties of spider dragline silk.</title>
        <authorList>
            <person name="Kono N."/>
            <person name="Nakamura H."/>
            <person name="Mori M."/>
            <person name="Yoshida Y."/>
            <person name="Ohtoshi R."/>
            <person name="Malay A.D."/>
            <person name="Moran D.A.P."/>
            <person name="Tomita M."/>
            <person name="Numata K."/>
            <person name="Arakawa K."/>
        </authorList>
    </citation>
    <scope>NUCLEOTIDE SEQUENCE</scope>
</reference>
<dbReference type="EMBL" id="BMAV01022425">
    <property type="protein sequence ID" value="GFY77361.1"/>
    <property type="molecule type" value="Genomic_DNA"/>
</dbReference>
<name>A0A8X7CQX4_9ARAC</name>